<evidence type="ECO:0000256" key="1">
    <source>
        <dbReference type="ARBA" id="ARBA00022574"/>
    </source>
</evidence>
<organism evidence="4 5">
    <name type="scientific">Hypholoma sublateritium (strain FD-334 SS-4)</name>
    <dbReference type="NCBI Taxonomy" id="945553"/>
    <lineage>
        <taxon>Eukaryota</taxon>
        <taxon>Fungi</taxon>
        <taxon>Dikarya</taxon>
        <taxon>Basidiomycota</taxon>
        <taxon>Agaricomycotina</taxon>
        <taxon>Agaricomycetes</taxon>
        <taxon>Agaricomycetidae</taxon>
        <taxon>Agaricales</taxon>
        <taxon>Agaricineae</taxon>
        <taxon>Strophariaceae</taxon>
        <taxon>Hypholoma</taxon>
    </lineage>
</organism>
<dbReference type="SMART" id="SM00320">
    <property type="entry name" value="WD40"/>
    <property type="match status" value="3"/>
</dbReference>
<reference evidence="5" key="1">
    <citation type="submission" date="2014-04" db="EMBL/GenBank/DDBJ databases">
        <title>Evolutionary Origins and Diversification of the Mycorrhizal Mutualists.</title>
        <authorList>
            <consortium name="DOE Joint Genome Institute"/>
            <consortium name="Mycorrhizal Genomics Consortium"/>
            <person name="Kohler A."/>
            <person name="Kuo A."/>
            <person name="Nagy L.G."/>
            <person name="Floudas D."/>
            <person name="Copeland A."/>
            <person name="Barry K.W."/>
            <person name="Cichocki N."/>
            <person name="Veneault-Fourrey C."/>
            <person name="LaButti K."/>
            <person name="Lindquist E.A."/>
            <person name="Lipzen A."/>
            <person name="Lundell T."/>
            <person name="Morin E."/>
            <person name="Murat C."/>
            <person name="Riley R."/>
            <person name="Ohm R."/>
            <person name="Sun H."/>
            <person name="Tunlid A."/>
            <person name="Henrissat B."/>
            <person name="Grigoriev I.V."/>
            <person name="Hibbett D.S."/>
            <person name="Martin F."/>
        </authorList>
    </citation>
    <scope>NUCLEOTIDE SEQUENCE [LARGE SCALE GENOMIC DNA]</scope>
    <source>
        <strain evidence="5">FD-334 SS-4</strain>
    </source>
</reference>
<dbReference type="Gene3D" id="2.130.10.10">
    <property type="entry name" value="YVTN repeat-like/Quinoprotein amine dehydrogenase"/>
    <property type="match status" value="2"/>
</dbReference>
<dbReference type="OrthoDB" id="2654453at2759"/>
<evidence type="ECO:0000256" key="3">
    <source>
        <dbReference type="PROSITE-ProRule" id="PRU00221"/>
    </source>
</evidence>
<dbReference type="SUPFAM" id="SSF50978">
    <property type="entry name" value="WD40 repeat-like"/>
    <property type="match status" value="1"/>
</dbReference>
<protein>
    <submittedName>
        <fullName evidence="4">Uncharacterized protein</fullName>
    </submittedName>
</protein>
<keyword evidence="2" id="KW-0677">Repeat</keyword>
<dbReference type="InterPro" id="IPR015943">
    <property type="entry name" value="WD40/YVTN_repeat-like_dom_sf"/>
</dbReference>
<dbReference type="OMA" id="EWVIRIL"/>
<feature type="repeat" description="WD" evidence="3">
    <location>
        <begin position="22"/>
        <end position="48"/>
    </location>
</feature>
<dbReference type="Proteomes" id="UP000054270">
    <property type="component" value="Unassembled WGS sequence"/>
</dbReference>
<dbReference type="PANTHER" id="PTHR22847:SF637">
    <property type="entry name" value="WD REPEAT DOMAIN 5B"/>
    <property type="match status" value="1"/>
</dbReference>
<proteinExistence type="predicted"/>
<dbReference type="InterPro" id="IPR001680">
    <property type="entry name" value="WD40_rpt"/>
</dbReference>
<dbReference type="GO" id="GO:1990234">
    <property type="term" value="C:transferase complex"/>
    <property type="evidence" value="ECO:0007669"/>
    <property type="project" value="UniProtKB-ARBA"/>
</dbReference>
<gene>
    <name evidence="4" type="ORF">HYPSUDRAFT_59954</name>
</gene>
<keyword evidence="5" id="KW-1185">Reference proteome</keyword>
<dbReference type="PANTHER" id="PTHR22847">
    <property type="entry name" value="WD40 REPEAT PROTEIN"/>
    <property type="match status" value="1"/>
</dbReference>
<evidence type="ECO:0000313" key="4">
    <source>
        <dbReference type="EMBL" id="KJA13352.1"/>
    </source>
</evidence>
<evidence type="ECO:0000313" key="5">
    <source>
        <dbReference type="Proteomes" id="UP000054270"/>
    </source>
</evidence>
<accession>A0A0D2KFW9</accession>
<dbReference type="Pfam" id="PF00400">
    <property type="entry name" value="WD40"/>
    <property type="match status" value="2"/>
</dbReference>
<name>A0A0D2KFW9_HYPSF</name>
<sequence length="482" mass="52645">MPFYFSNIINFIFRRPRLIGKFTGHSESVITLAFSRTGQLLASGGIDGVKVWDLPAKRQIDIPQQPPHERGQVSCICWVTRPNDAFETLCYGNALGFFIFLQHSPTEDCFKVIFSGRLALGSKILSMAADISSTSVRVVTGSRDKCIQVWEFNSTTHKLAVLFSRVHGVERDIVPKALAFDKGPQKDVLVFGLYDGGLYKCSGSDGKIISRRQLGAQIGNAAVDIGRNICVIDNVANGFDIHRLDRDAGTFVRTLEVGKPTKTYAKGVVFANESHAVIAGSDHGRVYIFDRKSGLILAKIKHSKMGGVETISAHDNPDGSVLIASASIQDPSGVCPIRLWTWTPSKKRQSAGSLIWSIWATIEWVIRILTVCAAIACAYDVAGKWASDVDDAAAVKSSMSEQELREYIKEVITKESAGWYPGPITDREGLIANQGAVRATGGDILQEATGGDVFNGFEGGKKVMTRQSSAEREDRVRIVLKM</sequence>
<dbReference type="STRING" id="945553.A0A0D2KFW9"/>
<dbReference type="AlphaFoldDB" id="A0A0D2KFW9"/>
<keyword evidence="1 3" id="KW-0853">WD repeat</keyword>
<dbReference type="PROSITE" id="PS50082">
    <property type="entry name" value="WD_REPEATS_2"/>
    <property type="match status" value="1"/>
</dbReference>
<dbReference type="InterPro" id="IPR036322">
    <property type="entry name" value="WD40_repeat_dom_sf"/>
</dbReference>
<dbReference type="EMBL" id="KN817751">
    <property type="protein sequence ID" value="KJA13352.1"/>
    <property type="molecule type" value="Genomic_DNA"/>
</dbReference>
<evidence type="ECO:0000256" key="2">
    <source>
        <dbReference type="ARBA" id="ARBA00022737"/>
    </source>
</evidence>